<protein>
    <submittedName>
        <fullName evidence="1">Topoisomerase C-terminal repeat-containing protein</fullName>
    </submittedName>
</protein>
<feature type="non-terminal residue" evidence="1">
    <location>
        <position position="78"/>
    </location>
</feature>
<evidence type="ECO:0000313" key="1">
    <source>
        <dbReference type="EMBL" id="MDV2888439.1"/>
    </source>
</evidence>
<sequence>SCKKCNGTIVDKGSFYGCSNYKNNHCDFTISKKILGKTITQKNIKLLLTEGKTEVINGFTTKDKCFNARLYFDEKENR</sequence>
<feature type="non-terminal residue" evidence="1">
    <location>
        <position position="1"/>
    </location>
</feature>
<dbReference type="AlphaFoldDB" id="A0AAJ2NTD7"/>
<dbReference type="RefSeq" id="WP_323468352.1">
    <property type="nucleotide sequence ID" value="NZ_JAWJAY010001466.1"/>
</dbReference>
<gene>
    <name evidence="1" type="ORF">RYX45_25075</name>
</gene>
<organism evidence="1 2">
    <name type="scientific">Alkalihalophilus pseudofirmus</name>
    <name type="common">Bacillus pseudofirmus</name>
    <dbReference type="NCBI Taxonomy" id="79885"/>
    <lineage>
        <taxon>Bacteria</taxon>
        <taxon>Bacillati</taxon>
        <taxon>Bacillota</taxon>
        <taxon>Bacilli</taxon>
        <taxon>Bacillales</taxon>
        <taxon>Bacillaceae</taxon>
        <taxon>Alkalihalophilus</taxon>
    </lineage>
</organism>
<dbReference type="InterPro" id="IPR025589">
    <property type="entry name" value="Toprim_C_rpt"/>
</dbReference>
<evidence type="ECO:0000313" key="2">
    <source>
        <dbReference type="Proteomes" id="UP001285636"/>
    </source>
</evidence>
<reference evidence="1" key="1">
    <citation type="submission" date="2023-10" db="EMBL/GenBank/DDBJ databases">
        <title>Screening of Alkalihalophilus pseudofirmusBZ-TG-HK211 and Its Alleviation of Salt Stress on Rapeseed Growth.</title>
        <authorList>
            <person name="Zhao B."/>
            <person name="Guo T."/>
        </authorList>
    </citation>
    <scope>NUCLEOTIDE SEQUENCE</scope>
    <source>
        <strain evidence="1">BZ-TG-HK211</strain>
    </source>
</reference>
<name>A0AAJ2NTD7_ALKPS</name>
<dbReference type="Proteomes" id="UP001285636">
    <property type="component" value="Unassembled WGS sequence"/>
</dbReference>
<dbReference type="EMBL" id="JAWJAY010001466">
    <property type="protein sequence ID" value="MDV2888439.1"/>
    <property type="molecule type" value="Genomic_DNA"/>
</dbReference>
<accession>A0AAJ2NTD7</accession>
<proteinExistence type="predicted"/>
<comment type="caution">
    <text evidence="1">The sequence shown here is derived from an EMBL/GenBank/DDBJ whole genome shotgun (WGS) entry which is preliminary data.</text>
</comment>
<dbReference type="Pfam" id="PF13342">
    <property type="entry name" value="Toprim_Crpt"/>
    <property type="match status" value="1"/>
</dbReference>